<keyword evidence="1" id="KW-0732">Signal</keyword>
<dbReference type="Proteomes" id="UP000217199">
    <property type="component" value="Mitochondrion MT"/>
</dbReference>
<feature type="chain" id="PRO_5021901725" evidence="1">
    <location>
        <begin position="24"/>
        <end position="110"/>
    </location>
</feature>
<organism evidence="2 3">
    <name type="scientific">Pyrrhoderma noxium</name>
    <dbReference type="NCBI Taxonomy" id="2282107"/>
    <lineage>
        <taxon>Eukaryota</taxon>
        <taxon>Fungi</taxon>
        <taxon>Dikarya</taxon>
        <taxon>Basidiomycota</taxon>
        <taxon>Agaricomycotina</taxon>
        <taxon>Agaricomycetes</taxon>
        <taxon>Hymenochaetales</taxon>
        <taxon>Hymenochaetaceae</taxon>
        <taxon>Pyrrhoderma</taxon>
    </lineage>
</organism>
<dbReference type="InParanoid" id="A0A541AXM1"/>
<geneLocation type="mitochondrion" evidence="2"/>
<keyword evidence="3" id="KW-1185">Reference proteome</keyword>
<sequence length="110" mass="12438">MYGTILAMFPFVTLLYDSPLCYANLNLDIVHLFNNITLLTVPKEVLYRITGNLLGNGSIRSGSRTKKGKIKGNAKYQMTMEAWKHGSMDFLLIYTNFGTNGTLNWLNLLK</sequence>
<dbReference type="AlphaFoldDB" id="A0A541AXM1"/>
<protein>
    <submittedName>
        <fullName evidence="2">Uncharacterized protein</fullName>
    </submittedName>
</protein>
<evidence type="ECO:0000313" key="3">
    <source>
        <dbReference type="Proteomes" id="UP000217199"/>
    </source>
</evidence>
<evidence type="ECO:0000256" key="1">
    <source>
        <dbReference type="SAM" id="SignalP"/>
    </source>
</evidence>
<comment type="caution">
    <text evidence="2">The sequence shown here is derived from an EMBL/GenBank/DDBJ whole genome shotgun (WGS) entry which is preliminary data.</text>
</comment>
<reference evidence="2 3" key="1">
    <citation type="journal article" date="2017" name="bioRxiv">
        <title>The Genomic Landscape Of Tree Rot In Phellinus noxius And Its Hymenochaetales Members.</title>
        <authorList>
            <person name="Chung C.-L."/>
            <person name="Lee J.T."/>
            <person name="Akiba M."/>
            <person name="Lee H.-H."/>
            <person name="Kuo T.-H."/>
            <person name="Liu D."/>
            <person name="Ke H.-M."/>
            <person name="Yokoi T."/>
            <person name="Roa M.B."/>
            <person name="Lu M.J."/>
            <person name="Chang Y.-Y."/>
            <person name="Ann P.-J."/>
            <person name="Tsai J.-N."/>
            <person name="Chen C.-Y."/>
            <person name="Tzean S.-S."/>
            <person name="Ota Y."/>
            <person name="Hattori T."/>
            <person name="Sahashi N."/>
            <person name="Liou R.-F."/>
            <person name="Kikuchi T."/>
            <person name="Tsai I.J."/>
        </authorList>
    </citation>
    <scope>NUCLEOTIDE SEQUENCE [LARGE SCALE GENOMIC DNA]</scope>
    <source>
        <strain evidence="2 3">FFPRI411160</strain>
    </source>
</reference>
<proteinExistence type="predicted"/>
<dbReference type="EMBL" id="NBII01000013">
    <property type="protein sequence ID" value="TQF64811.1"/>
    <property type="molecule type" value="Genomic_DNA"/>
</dbReference>
<evidence type="ECO:0000313" key="2">
    <source>
        <dbReference type="EMBL" id="TQF64811.1"/>
    </source>
</evidence>
<dbReference type="EMBL" id="CM008263">
    <property type="protein sequence ID" value="TQF64811.1"/>
    <property type="molecule type" value="Genomic_DNA"/>
</dbReference>
<feature type="signal peptide" evidence="1">
    <location>
        <begin position="1"/>
        <end position="23"/>
    </location>
</feature>
<accession>A0A541AXM1</accession>
<name>A0A541AXM1_9AGAM</name>
<keyword evidence="2" id="KW-0496">Mitochondrion</keyword>
<gene>
    <name evidence="2" type="ORF">PNOK_m000089</name>
</gene>